<sequence length="276" mass="30841">MRPRGFSLVEMMVALSLGLLVLALALQGALTMQNSLYAIERRLRLHQDGQFALLQLADSWRKHGRFACAQLGLSPGAGFDTSEGMRFRYGVRPAVVTRREGGVVIRWSGSADLAEVALASCASLRIVRRGDGAWQWRRESRDQLLILPGSAEESWPDADPASLEAMAIKWQRYFLRQNGNDSMLWLEQGLPGQATEAPQLLAAGVTALRQRFGVRSACRPLTLKWREQAGQLSTEDWRRLLRVELTLEMRLGQERWAWSTMVALTPALPCALEPGE</sequence>
<evidence type="ECO:0000313" key="1">
    <source>
        <dbReference type="EMBL" id="MFC4488497.1"/>
    </source>
</evidence>
<reference evidence="2" key="1">
    <citation type="journal article" date="2019" name="Int. J. Syst. Evol. Microbiol.">
        <title>The Global Catalogue of Microorganisms (GCM) 10K type strain sequencing project: providing services to taxonomists for standard genome sequencing and annotation.</title>
        <authorList>
            <consortium name="The Broad Institute Genomics Platform"/>
            <consortium name="The Broad Institute Genome Sequencing Center for Infectious Disease"/>
            <person name="Wu L."/>
            <person name="Ma J."/>
        </authorList>
    </citation>
    <scope>NUCLEOTIDE SEQUENCE [LARGE SCALE GENOMIC DNA]</scope>
    <source>
        <strain evidence="2">CGMCC 4.7608</strain>
    </source>
</reference>
<name>A0ABV8ZL98_9NEIS</name>
<protein>
    <submittedName>
        <fullName evidence="1">Prepilin-type N-terminal cleavage/methylation domain-containing protein</fullName>
    </submittedName>
</protein>
<dbReference type="NCBIfam" id="TIGR02532">
    <property type="entry name" value="IV_pilin_GFxxxE"/>
    <property type="match status" value="1"/>
</dbReference>
<comment type="caution">
    <text evidence="1">The sequence shown here is derived from an EMBL/GenBank/DDBJ whole genome shotgun (WGS) entry which is preliminary data.</text>
</comment>
<evidence type="ECO:0000313" key="2">
    <source>
        <dbReference type="Proteomes" id="UP001595999"/>
    </source>
</evidence>
<organism evidence="1 2">
    <name type="scientific">Chromobacterium aquaticum</name>
    <dbReference type="NCBI Taxonomy" id="467180"/>
    <lineage>
        <taxon>Bacteria</taxon>
        <taxon>Pseudomonadati</taxon>
        <taxon>Pseudomonadota</taxon>
        <taxon>Betaproteobacteria</taxon>
        <taxon>Neisseriales</taxon>
        <taxon>Chromobacteriaceae</taxon>
        <taxon>Chromobacterium</taxon>
    </lineage>
</organism>
<dbReference type="Proteomes" id="UP001595999">
    <property type="component" value="Unassembled WGS sequence"/>
</dbReference>
<dbReference type="InterPro" id="IPR012902">
    <property type="entry name" value="N_methyl_site"/>
</dbReference>
<gene>
    <name evidence="1" type="ORF">ACFO0R_02595</name>
</gene>
<proteinExistence type="predicted"/>
<keyword evidence="2" id="KW-1185">Reference proteome</keyword>
<dbReference type="PROSITE" id="PS00409">
    <property type="entry name" value="PROKAR_NTER_METHYL"/>
    <property type="match status" value="1"/>
</dbReference>
<accession>A0ABV8ZL98</accession>
<dbReference type="Pfam" id="PF07963">
    <property type="entry name" value="N_methyl"/>
    <property type="match status" value="1"/>
</dbReference>
<dbReference type="EMBL" id="JBHSEK010000001">
    <property type="protein sequence ID" value="MFC4488497.1"/>
    <property type="molecule type" value="Genomic_DNA"/>
</dbReference>